<feature type="domain" description="CN hydrolase" evidence="12">
    <location>
        <begin position="69"/>
        <end position="310"/>
    </location>
</feature>
<feature type="binding site" evidence="7">
    <location>
        <position position="467"/>
    </location>
    <ligand>
        <name>deamido-NAD(+)</name>
        <dbReference type="ChEBI" id="CHEBI:58437"/>
        <note>ligand shared between two neighboring subunits</note>
    </ligand>
</feature>
<comment type="caution">
    <text evidence="7">Lacks conserved residue(s) required for the propagation of feature annotation.</text>
</comment>
<dbReference type="CDD" id="cd00553">
    <property type="entry name" value="NAD_synthase"/>
    <property type="match status" value="1"/>
</dbReference>
<organism evidence="13 14">
    <name type="scientific">Saliniramus fredricksonii</name>
    <dbReference type="NCBI Taxonomy" id="1653334"/>
    <lineage>
        <taxon>Bacteria</taxon>
        <taxon>Pseudomonadati</taxon>
        <taxon>Pseudomonadota</taxon>
        <taxon>Alphaproteobacteria</taxon>
        <taxon>Hyphomicrobiales</taxon>
        <taxon>Salinarimonadaceae</taxon>
        <taxon>Saliniramus</taxon>
    </lineage>
</organism>
<dbReference type="EMBL" id="FMBM01000001">
    <property type="protein sequence ID" value="SCC78538.1"/>
    <property type="molecule type" value="Genomic_DNA"/>
</dbReference>
<dbReference type="PIRSF" id="PIRSF006630">
    <property type="entry name" value="NADS_GAT"/>
    <property type="match status" value="1"/>
</dbReference>
<feature type="active site" description="Proton acceptor; for glutaminase activity" evidence="7">
    <location>
        <position position="109"/>
    </location>
</feature>
<dbReference type="Pfam" id="PF02540">
    <property type="entry name" value="NAD_synthase"/>
    <property type="match status" value="1"/>
</dbReference>
<feature type="binding site" evidence="7">
    <location>
        <position position="462"/>
    </location>
    <ligand>
        <name>ATP</name>
        <dbReference type="ChEBI" id="CHEBI:30616"/>
    </ligand>
</feature>
<dbReference type="SUPFAM" id="SSF56317">
    <property type="entry name" value="Carbon-nitrogen hydrolase"/>
    <property type="match status" value="1"/>
</dbReference>
<feature type="binding site" evidence="7">
    <location>
        <position position="438"/>
    </location>
    <ligand>
        <name>deamido-NAD(+)</name>
        <dbReference type="ChEBI" id="CHEBI:58437"/>
        <note>ligand shared between two neighboring subunits</note>
    </ligand>
</feature>
<feature type="binding site" evidence="7">
    <location>
        <begin position="355"/>
        <end position="362"/>
    </location>
    <ligand>
        <name>ATP</name>
        <dbReference type="ChEBI" id="CHEBI:30616"/>
    </ligand>
</feature>
<evidence type="ECO:0000256" key="3">
    <source>
        <dbReference type="ARBA" id="ARBA00022598"/>
    </source>
</evidence>
<comment type="catalytic activity">
    <reaction evidence="7 8">
        <text>deamido-NAD(+) + L-glutamine + ATP + H2O = L-glutamate + AMP + diphosphate + NAD(+) + H(+)</text>
        <dbReference type="Rhea" id="RHEA:24384"/>
        <dbReference type="ChEBI" id="CHEBI:15377"/>
        <dbReference type="ChEBI" id="CHEBI:15378"/>
        <dbReference type="ChEBI" id="CHEBI:29985"/>
        <dbReference type="ChEBI" id="CHEBI:30616"/>
        <dbReference type="ChEBI" id="CHEBI:33019"/>
        <dbReference type="ChEBI" id="CHEBI:57540"/>
        <dbReference type="ChEBI" id="CHEBI:58359"/>
        <dbReference type="ChEBI" id="CHEBI:58437"/>
        <dbReference type="ChEBI" id="CHEBI:456215"/>
        <dbReference type="EC" id="6.3.5.1"/>
    </reaction>
</comment>
<dbReference type="InterPro" id="IPR022310">
    <property type="entry name" value="NAD/GMP_synthase"/>
</dbReference>
<dbReference type="PROSITE" id="PS50263">
    <property type="entry name" value="CN_HYDROLASE"/>
    <property type="match status" value="1"/>
</dbReference>
<name>A0ABY0K4L7_9HYPH</name>
<dbReference type="InterPro" id="IPR036526">
    <property type="entry name" value="C-N_Hydrolase_sf"/>
</dbReference>
<evidence type="ECO:0000256" key="8">
    <source>
        <dbReference type="PIRNR" id="PIRNR006630"/>
    </source>
</evidence>
<comment type="function">
    <text evidence="7">Catalyzes the ATP-dependent amidation of deamido-NAD to form NAD. Uses L-glutamine as a nitrogen source.</text>
</comment>
<evidence type="ECO:0000259" key="12">
    <source>
        <dbReference type="PROSITE" id="PS50263"/>
    </source>
</evidence>
<dbReference type="HAMAP" id="MF_02090">
    <property type="entry name" value="NadE_glutamine_dep"/>
    <property type="match status" value="1"/>
</dbReference>
<keyword evidence="6 7" id="KW-0520">NAD</keyword>
<feature type="active site" description="For glutaminase activity" evidence="7">
    <location>
        <position position="178"/>
    </location>
</feature>
<evidence type="ECO:0000256" key="4">
    <source>
        <dbReference type="ARBA" id="ARBA00022741"/>
    </source>
</evidence>
<feature type="region of interest" description="Disordered" evidence="11">
    <location>
        <begin position="614"/>
        <end position="640"/>
    </location>
</feature>
<comment type="similarity">
    <text evidence="10">Belongs to the NAD synthetase family.</text>
</comment>
<dbReference type="PANTHER" id="PTHR23090">
    <property type="entry name" value="NH 3 /GLUTAMINE-DEPENDENT NAD + SYNTHETASE"/>
    <property type="match status" value="1"/>
</dbReference>
<feature type="active site" description="Nucleophile; for glutaminase activity" evidence="7">
    <location>
        <position position="214"/>
    </location>
</feature>
<keyword evidence="4 7" id="KW-0547">Nucleotide-binding</keyword>
<dbReference type="Gene3D" id="3.40.50.620">
    <property type="entry name" value="HUPs"/>
    <property type="match status" value="1"/>
</dbReference>
<dbReference type="NCBIfam" id="NF010588">
    <property type="entry name" value="PRK13981.1"/>
    <property type="match status" value="1"/>
</dbReference>
<reference evidence="13 14" key="1">
    <citation type="submission" date="2016-08" db="EMBL/GenBank/DDBJ databases">
        <authorList>
            <person name="Varghese N."/>
            <person name="Submissions Spin"/>
        </authorList>
    </citation>
    <scope>NUCLEOTIDE SEQUENCE [LARGE SCALE GENOMIC DNA]</scope>
    <source>
        <strain evidence="13 14">HL-109</strain>
    </source>
</reference>
<evidence type="ECO:0000256" key="10">
    <source>
        <dbReference type="RuleBase" id="RU003811"/>
    </source>
</evidence>
<accession>A0ABY0K4L7</accession>
<dbReference type="InterPro" id="IPR003694">
    <property type="entry name" value="NAD_synthase"/>
</dbReference>
<dbReference type="PROSITE" id="PS00920">
    <property type="entry name" value="NITRIL_CHT_1"/>
    <property type="match status" value="1"/>
</dbReference>
<dbReference type="Pfam" id="PF00795">
    <property type="entry name" value="CN_hydrolase"/>
    <property type="match status" value="1"/>
</dbReference>
<feature type="binding site" evidence="7">
    <location>
        <position position="240"/>
    </location>
    <ligand>
        <name>L-glutamine</name>
        <dbReference type="ChEBI" id="CHEBI:58359"/>
    </ligand>
</feature>
<keyword evidence="14" id="KW-1185">Reference proteome</keyword>
<comment type="pathway">
    <text evidence="1 7 8">Cofactor biosynthesis; NAD(+) biosynthesis; NAD(+) from deamido-NAD(+) (L-Gln route): step 1/1.</text>
</comment>
<proteinExistence type="inferred from homology"/>
<dbReference type="NCBIfam" id="TIGR00552">
    <property type="entry name" value="nadE"/>
    <property type="match status" value="1"/>
</dbReference>
<keyword evidence="5 7" id="KW-0067">ATP-binding</keyword>
<dbReference type="InterPro" id="IPR000132">
    <property type="entry name" value="Nitrilase/CN_hydratase_CS"/>
</dbReference>
<evidence type="ECO:0000256" key="5">
    <source>
        <dbReference type="ARBA" id="ARBA00022840"/>
    </source>
</evidence>
<protein>
    <recommendedName>
        <fullName evidence="7 8">Glutamine-dependent NAD(+) synthetase</fullName>
        <ecNumber evidence="7 8">6.3.5.1</ecNumber>
    </recommendedName>
    <alternativeName>
        <fullName evidence="7 8">NAD(+) synthase [glutamine-hydrolyzing]</fullName>
    </alternativeName>
</protein>
<keyword evidence="3 7" id="KW-0436">Ligase</keyword>
<dbReference type="SUPFAM" id="SSF52402">
    <property type="entry name" value="Adenine nucleotide alpha hydrolases-like"/>
    <property type="match status" value="1"/>
</dbReference>
<dbReference type="InterPro" id="IPR014445">
    <property type="entry name" value="Gln-dep_NAD_synthase"/>
</dbReference>
<dbReference type="InterPro" id="IPR003010">
    <property type="entry name" value="C-N_Hydrolase"/>
</dbReference>
<evidence type="ECO:0000256" key="6">
    <source>
        <dbReference type="ARBA" id="ARBA00023027"/>
    </source>
</evidence>
<dbReference type="InterPro" id="IPR014729">
    <property type="entry name" value="Rossmann-like_a/b/a_fold"/>
</dbReference>
<comment type="similarity">
    <text evidence="2 7 8">In the C-terminal section; belongs to the NAD synthetase family.</text>
</comment>
<evidence type="ECO:0000256" key="1">
    <source>
        <dbReference type="ARBA" id="ARBA00005188"/>
    </source>
</evidence>
<feature type="binding site" evidence="7">
    <location>
        <position position="246"/>
    </location>
    <ligand>
        <name>L-glutamine</name>
        <dbReference type="ChEBI" id="CHEBI:58359"/>
    </ligand>
</feature>
<sequence>MRQCCLFLREALRRDAFRGHALRGHALREHALRGQALRRPCICTLEIGFAVAAGHAARYLPNMTDTNSLAIALAQLNPILGDVSGNAGKVRAARARAASQGADLVVFSELFLSGYPPEDLVLKPAFQDACRAALDQLARETDDGGPAMLVGLPWAEDGKVYNAVALLDGGRIAAVRFKVDLPNYGPFDEKRVFASGPMPGPIVVRGVRVGVPICEDIWGEEVVECLAETGAEILIVPNGSPFCRGKSDERFNIAAARVTESELPLIYLNQIGGQDELVFDGASFVLQDDCALACQLPAFAETVALTRWSREAGIWRCVEAPRETVVEGEKADYAACVLGLRDYVEKNGFPGVVLGLSGGIDSALCAAIAVDALGPDRVHCVMLPYRYTAQTSLDDAAACARMLGVRYDILPIATGVEGVEAALAPLFQGTEPGVTEENIQSRVRGTILMSISNKFGAMVVTTGNKSEMSVGYATLYGDMNGGFNPIKDLYKLEVYRLSRLRNGWKPDGAHGPDGMVIPEDIITRPPSAELRPDQTDQDSLPPYEVLDAILAELVEKETRVDEIVAMGHDRDTVTRIERLLILAEYKRRQAAPGVKVTAKNFGRDRRYPIVNRYRDRGEPAYAPDPELYKPSGSLRADLDF</sequence>
<feature type="binding site" evidence="7">
    <location>
        <position position="586"/>
    </location>
    <ligand>
        <name>deamido-NAD(+)</name>
        <dbReference type="ChEBI" id="CHEBI:58437"/>
        <note>ligand shared between two neighboring subunits</note>
    </ligand>
</feature>
<dbReference type="PANTHER" id="PTHR23090:SF9">
    <property type="entry name" value="GLUTAMINE-DEPENDENT NAD(+) SYNTHETASE"/>
    <property type="match status" value="1"/>
</dbReference>
<dbReference type="EC" id="6.3.5.1" evidence="7 8"/>
<evidence type="ECO:0000256" key="7">
    <source>
        <dbReference type="HAMAP-Rule" id="MF_02090"/>
    </source>
</evidence>
<dbReference type="CDD" id="cd07570">
    <property type="entry name" value="GAT_Gln-NAD-synth"/>
    <property type="match status" value="1"/>
</dbReference>
<evidence type="ECO:0000313" key="13">
    <source>
        <dbReference type="EMBL" id="SCC78538.1"/>
    </source>
</evidence>
<comment type="caution">
    <text evidence="13">The sequence shown here is derived from an EMBL/GenBank/DDBJ whole genome shotgun (WGS) entry which is preliminary data.</text>
</comment>
<dbReference type="Proteomes" id="UP000182800">
    <property type="component" value="Unassembled WGS sequence"/>
</dbReference>
<feature type="binding site" evidence="7">
    <location>
        <position position="184"/>
    </location>
    <ligand>
        <name>L-glutamine</name>
        <dbReference type="ChEBI" id="CHEBI:58359"/>
    </ligand>
</feature>
<gene>
    <name evidence="7" type="primary">nadE</name>
    <name evidence="13" type="ORF">GA0071312_0347</name>
</gene>
<feature type="active site" description="Proton acceptor" evidence="9">
    <location>
        <position position="109"/>
    </location>
</feature>
<evidence type="ECO:0000256" key="11">
    <source>
        <dbReference type="SAM" id="MobiDB-lite"/>
    </source>
</evidence>
<evidence type="ECO:0000313" key="14">
    <source>
        <dbReference type="Proteomes" id="UP000182800"/>
    </source>
</evidence>
<dbReference type="Gene3D" id="3.60.110.10">
    <property type="entry name" value="Carbon-nitrogen hydrolase"/>
    <property type="match status" value="1"/>
</dbReference>
<evidence type="ECO:0000256" key="2">
    <source>
        <dbReference type="ARBA" id="ARBA00007145"/>
    </source>
</evidence>
<evidence type="ECO:0000256" key="9">
    <source>
        <dbReference type="PROSITE-ProRule" id="PRU10139"/>
    </source>
</evidence>